<protein>
    <submittedName>
        <fullName evidence="1">Uncharacterized protein</fullName>
    </submittedName>
</protein>
<reference evidence="1" key="2">
    <citation type="submission" date="2020-06" db="EMBL/GenBank/DDBJ databases">
        <title>Helianthus annuus Genome sequencing and assembly Release 2.</title>
        <authorList>
            <person name="Gouzy J."/>
            <person name="Langlade N."/>
            <person name="Munos S."/>
        </authorList>
    </citation>
    <scope>NUCLEOTIDE SEQUENCE</scope>
    <source>
        <tissue evidence="1">Leaves</tissue>
    </source>
</reference>
<evidence type="ECO:0000313" key="1">
    <source>
        <dbReference type="EMBL" id="KAF5755871.1"/>
    </source>
</evidence>
<keyword evidence="2" id="KW-1185">Reference proteome</keyword>
<gene>
    <name evidence="1" type="ORF">HanXRQr2_Chr17g0807941</name>
</gene>
<keyword evidence="1" id="KW-0808">Transferase</keyword>
<dbReference type="Gramene" id="mRNA:HanXRQr2_Chr17g0807941">
    <property type="protein sequence ID" value="mRNA:HanXRQr2_Chr17g0807941"/>
    <property type="gene ID" value="HanXRQr2_Chr17g0807941"/>
</dbReference>
<keyword evidence="1" id="KW-0012">Acyltransferase</keyword>
<sequence length="121" mass="13259">MLMRMFSFHFMLPSNLLKVIDVVGLWGWTAVSLSASSLLMFIRCSSKEPGYVKASEGIRNNADAEGPLVKIDLINSANWTGNWSQLCPTCKIGGCRLCHWSTSFGTVVPQGKGSVLQLVYS</sequence>
<organism evidence="1 2">
    <name type="scientific">Helianthus annuus</name>
    <name type="common">Common sunflower</name>
    <dbReference type="NCBI Taxonomy" id="4232"/>
    <lineage>
        <taxon>Eukaryota</taxon>
        <taxon>Viridiplantae</taxon>
        <taxon>Streptophyta</taxon>
        <taxon>Embryophyta</taxon>
        <taxon>Tracheophyta</taxon>
        <taxon>Spermatophyta</taxon>
        <taxon>Magnoliopsida</taxon>
        <taxon>eudicotyledons</taxon>
        <taxon>Gunneridae</taxon>
        <taxon>Pentapetalae</taxon>
        <taxon>asterids</taxon>
        <taxon>campanulids</taxon>
        <taxon>Asterales</taxon>
        <taxon>Asteraceae</taxon>
        <taxon>Asteroideae</taxon>
        <taxon>Heliantheae alliance</taxon>
        <taxon>Heliantheae</taxon>
        <taxon>Helianthus</taxon>
    </lineage>
</organism>
<dbReference type="AlphaFoldDB" id="A0A9K3DKY0"/>
<proteinExistence type="predicted"/>
<evidence type="ECO:0000313" key="2">
    <source>
        <dbReference type="Proteomes" id="UP000215914"/>
    </source>
</evidence>
<comment type="caution">
    <text evidence="1">The sequence shown here is derived from an EMBL/GenBank/DDBJ whole genome shotgun (WGS) entry which is preliminary data.</text>
</comment>
<dbReference type="Proteomes" id="UP000215914">
    <property type="component" value="Unassembled WGS sequence"/>
</dbReference>
<name>A0A9K3DKY0_HELAN</name>
<dbReference type="GO" id="GO:0016746">
    <property type="term" value="F:acyltransferase activity"/>
    <property type="evidence" value="ECO:0007669"/>
    <property type="project" value="UniProtKB-KW"/>
</dbReference>
<accession>A0A9K3DKY0</accession>
<reference evidence="1" key="1">
    <citation type="journal article" date="2017" name="Nature">
        <title>The sunflower genome provides insights into oil metabolism, flowering and Asterid evolution.</title>
        <authorList>
            <person name="Badouin H."/>
            <person name="Gouzy J."/>
            <person name="Grassa C.J."/>
            <person name="Murat F."/>
            <person name="Staton S.E."/>
            <person name="Cottret L."/>
            <person name="Lelandais-Briere C."/>
            <person name="Owens G.L."/>
            <person name="Carrere S."/>
            <person name="Mayjonade B."/>
            <person name="Legrand L."/>
            <person name="Gill N."/>
            <person name="Kane N.C."/>
            <person name="Bowers J.E."/>
            <person name="Hubner S."/>
            <person name="Bellec A."/>
            <person name="Berard A."/>
            <person name="Berges H."/>
            <person name="Blanchet N."/>
            <person name="Boniface M.C."/>
            <person name="Brunel D."/>
            <person name="Catrice O."/>
            <person name="Chaidir N."/>
            <person name="Claudel C."/>
            <person name="Donnadieu C."/>
            <person name="Faraut T."/>
            <person name="Fievet G."/>
            <person name="Helmstetter N."/>
            <person name="King M."/>
            <person name="Knapp S.J."/>
            <person name="Lai Z."/>
            <person name="Le Paslier M.C."/>
            <person name="Lippi Y."/>
            <person name="Lorenzon L."/>
            <person name="Mandel J.R."/>
            <person name="Marage G."/>
            <person name="Marchand G."/>
            <person name="Marquand E."/>
            <person name="Bret-Mestries E."/>
            <person name="Morien E."/>
            <person name="Nambeesan S."/>
            <person name="Nguyen T."/>
            <person name="Pegot-Espagnet P."/>
            <person name="Pouilly N."/>
            <person name="Raftis F."/>
            <person name="Sallet E."/>
            <person name="Schiex T."/>
            <person name="Thomas J."/>
            <person name="Vandecasteele C."/>
            <person name="Vares D."/>
            <person name="Vear F."/>
            <person name="Vautrin S."/>
            <person name="Crespi M."/>
            <person name="Mangin B."/>
            <person name="Burke J.M."/>
            <person name="Salse J."/>
            <person name="Munos S."/>
            <person name="Vincourt P."/>
            <person name="Rieseberg L.H."/>
            <person name="Langlade N.B."/>
        </authorList>
    </citation>
    <scope>NUCLEOTIDE SEQUENCE</scope>
    <source>
        <tissue evidence="1">Leaves</tissue>
    </source>
</reference>
<dbReference type="EMBL" id="MNCJ02000332">
    <property type="protein sequence ID" value="KAF5755871.1"/>
    <property type="molecule type" value="Genomic_DNA"/>
</dbReference>